<dbReference type="InterPro" id="IPR036366">
    <property type="entry name" value="PGBDSf"/>
</dbReference>
<feature type="domain" description="Peptidoglycan binding-like" evidence="2">
    <location>
        <begin position="123"/>
        <end position="170"/>
    </location>
</feature>
<evidence type="ECO:0000256" key="1">
    <source>
        <dbReference type="SAM" id="MobiDB-lite"/>
    </source>
</evidence>
<dbReference type="Gene3D" id="1.10.101.10">
    <property type="entry name" value="PGBD-like superfamily/PGBD"/>
    <property type="match status" value="1"/>
</dbReference>
<dbReference type="Gene3D" id="2.40.420.20">
    <property type="match status" value="1"/>
</dbReference>
<dbReference type="SUPFAM" id="SSF47090">
    <property type="entry name" value="PGBD-like"/>
    <property type="match status" value="1"/>
</dbReference>
<name>A0ABD6W615_RATRA</name>
<proteinExistence type="predicted"/>
<evidence type="ECO:0000259" key="2">
    <source>
        <dbReference type="Pfam" id="PF01471"/>
    </source>
</evidence>
<evidence type="ECO:0000313" key="3">
    <source>
        <dbReference type="EMBL" id="PPF10760.1"/>
    </source>
</evidence>
<dbReference type="EMBL" id="PSUL01000040">
    <property type="protein sequence ID" value="PPF10760.1"/>
    <property type="molecule type" value="Genomic_DNA"/>
</dbReference>
<organism evidence="3 4">
    <name type="scientific">Rathayibacter rathayi</name>
    <name type="common">Corynebacterium rathayi</name>
    <dbReference type="NCBI Taxonomy" id="33887"/>
    <lineage>
        <taxon>Bacteria</taxon>
        <taxon>Bacillati</taxon>
        <taxon>Actinomycetota</taxon>
        <taxon>Actinomycetes</taxon>
        <taxon>Micrococcales</taxon>
        <taxon>Microbacteriaceae</taxon>
        <taxon>Rathayibacter</taxon>
    </lineage>
</organism>
<dbReference type="AlphaFoldDB" id="A0ABD6W615"/>
<protein>
    <submittedName>
        <fullName evidence="3">Peptidoglycan-binding protein</fullName>
    </submittedName>
</protein>
<sequence>MVTRHRLVLAGSAVLVLVAIGGLVLWAPWGASSSGQESTAAPVGRTVQVTTGTVAKTTIEKGTLRYPAVKSPTSRASGTLTAVPAVGTSLGRGDTVYEVDTVPTVLLLGTVPVWRDLSVGAKGTDVLQLEQNLSELGYFPRVPDEEFLEPTAEAVRKWQKALKIPETGEVAQSAVVVAPDVVRVGATPVAVETPVGAGTTVLTLTAHAPSVQVMLPLADQGLASVGAAVSVTMPDGTVAPAAVTSIGRAQVSGGQSSGSQSQSQDDPSAGRVVPVEIALSDPAVADGLQEASVQTAFIGDRHDNVLTVPVDALLARAGGGYELDVIGDDSSRHRIPVTVGLVADGVAEVSGDGLHEALTVGAASA</sequence>
<dbReference type="RefSeq" id="WP_104249136.1">
    <property type="nucleotide sequence ID" value="NZ_PSUK01000043.1"/>
</dbReference>
<accession>A0ABD6W615</accession>
<dbReference type="Pfam" id="PF01471">
    <property type="entry name" value="PG_binding_1"/>
    <property type="match status" value="1"/>
</dbReference>
<feature type="region of interest" description="Disordered" evidence="1">
    <location>
        <begin position="249"/>
        <end position="270"/>
    </location>
</feature>
<dbReference type="InterPro" id="IPR036365">
    <property type="entry name" value="PGBD-like_sf"/>
</dbReference>
<comment type="caution">
    <text evidence="3">The sequence shown here is derived from an EMBL/GenBank/DDBJ whole genome shotgun (WGS) entry which is preliminary data.</text>
</comment>
<reference evidence="3 4" key="1">
    <citation type="submission" date="2018-02" db="EMBL/GenBank/DDBJ databases">
        <title>Bacteriophage NCPPB3778 and a type I-E CRISPR drive the evolution of the US Biological Select Agent, Rathayibacter toxicus.</title>
        <authorList>
            <person name="Davis E.W.II."/>
            <person name="Tabima J.F."/>
            <person name="Weisberg A.J."/>
            <person name="Lopes L.D."/>
            <person name="Wiseman M.S."/>
            <person name="Wiseman M.S."/>
            <person name="Pupko T."/>
            <person name="Belcher M.S."/>
            <person name="Sechler A.J."/>
            <person name="Tancos M.A."/>
            <person name="Schroeder B.K."/>
            <person name="Murray T.D."/>
            <person name="Luster D.G."/>
            <person name="Schneider W.L."/>
            <person name="Rogers E."/>
            <person name="Andreote F.D."/>
            <person name="Grunwald N.J."/>
            <person name="Putnam M.L."/>
            <person name="Chang J.H."/>
        </authorList>
    </citation>
    <scope>NUCLEOTIDE SEQUENCE [LARGE SCALE GENOMIC DNA]</scope>
    <source>
        <strain evidence="3 4">AY1I9</strain>
    </source>
</reference>
<dbReference type="Proteomes" id="UP000237881">
    <property type="component" value="Unassembled WGS sequence"/>
</dbReference>
<gene>
    <name evidence="3" type="ORF">C5C04_13015</name>
</gene>
<feature type="compositionally biased region" description="Low complexity" evidence="1">
    <location>
        <begin position="252"/>
        <end position="264"/>
    </location>
</feature>
<dbReference type="InterPro" id="IPR002477">
    <property type="entry name" value="Peptidoglycan-bd-like"/>
</dbReference>
<evidence type="ECO:0000313" key="4">
    <source>
        <dbReference type="Proteomes" id="UP000237881"/>
    </source>
</evidence>